<feature type="transmembrane region" description="Helical" evidence="7">
    <location>
        <begin position="803"/>
        <end position="822"/>
    </location>
</feature>
<evidence type="ECO:0008006" key="10">
    <source>
        <dbReference type="Google" id="ProtNLM"/>
    </source>
</evidence>
<feature type="transmembrane region" description="Helical" evidence="7">
    <location>
        <begin position="296"/>
        <end position="321"/>
    </location>
</feature>
<dbReference type="EMBL" id="KN846951">
    <property type="protein sequence ID" value="KIV84398.1"/>
    <property type="molecule type" value="Genomic_DNA"/>
</dbReference>
<evidence type="ECO:0000256" key="4">
    <source>
        <dbReference type="ARBA" id="ARBA00022989"/>
    </source>
</evidence>
<dbReference type="OrthoDB" id="4500315at2759"/>
<dbReference type="Gene3D" id="1.20.1250.20">
    <property type="entry name" value="MFS general substrate transporter like domains"/>
    <property type="match status" value="2"/>
</dbReference>
<feature type="compositionally biased region" description="Polar residues" evidence="6">
    <location>
        <begin position="13"/>
        <end position="38"/>
    </location>
</feature>
<evidence type="ECO:0000313" key="9">
    <source>
        <dbReference type="Proteomes" id="UP000053599"/>
    </source>
</evidence>
<dbReference type="GO" id="GO:0005886">
    <property type="term" value="C:plasma membrane"/>
    <property type="evidence" value="ECO:0007669"/>
    <property type="project" value="TreeGrafter"/>
</dbReference>
<feature type="transmembrane region" description="Helical" evidence="7">
    <location>
        <begin position="208"/>
        <end position="227"/>
    </location>
</feature>
<dbReference type="FunFam" id="1.20.1250.20:FF:000396">
    <property type="entry name" value="MFS general substrate transporter"/>
    <property type="match status" value="1"/>
</dbReference>
<feature type="transmembrane region" description="Helical" evidence="7">
    <location>
        <begin position="239"/>
        <end position="260"/>
    </location>
</feature>
<dbReference type="AlphaFoldDB" id="A0A0D1ZCA6"/>
<feature type="transmembrane region" description="Helical" evidence="7">
    <location>
        <begin position="267"/>
        <end position="290"/>
    </location>
</feature>
<protein>
    <recommendedName>
        <fullName evidence="10">Major facilitator superfamily (MFS) profile domain-containing protein</fullName>
    </recommendedName>
</protein>
<dbReference type="Pfam" id="PF07690">
    <property type="entry name" value="MFS_1"/>
    <property type="match status" value="1"/>
</dbReference>
<evidence type="ECO:0000256" key="6">
    <source>
        <dbReference type="SAM" id="MobiDB-lite"/>
    </source>
</evidence>
<feature type="transmembrane region" description="Helical" evidence="7">
    <location>
        <begin position="770"/>
        <end position="791"/>
    </location>
</feature>
<keyword evidence="3 7" id="KW-0812">Transmembrane</keyword>
<dbReference type="InterPro" id="IPR011701">
    <property type="entry name" value="MFS"/>
</dbReference>
<evidence type="ECO:0000313" key="8">
    <source>
        <dbReference type="EMBL" id="KIV84398.1"/>
    </source>
</evidence>
<feature type="region of interest" description="Disordered" evidence="6">
    <location>
        <begin position="74"/>
        <end position="123"/>
    </location>
</feature>
<feature type="compositionally biased region" description="Low complexity" evidence="6">
    <location>
        <begin position="86"/>
        <end position="110"/>
    </location>
</feature>
<feature type="compositionally biased region" description="Basic and acidic residues" evidence="6">
    <location>
        <begin position="1"/>
        <end position="11"/>
    </location>
</feature>
<dbReference type="GO" id="GO:0022857">
    <property type="term" value="F:transmembrane transporter activity"/>
    <property type="evidence" value="ECO:0007669"/>
    <property type="project" value="InterPro"/>
</dbReference>
<keyword evidence="5 7" id="KW-0472">Membrane</keyword>
<name>A0A0D1ZCA6_9EURO</name>
<feature type="region of interest" description="Disordered" evidence="6">
    <location>
        <begin position="553"/>
        <end position="580"/>
    </location>
</feature>
<feature type="region of interest" description="Disordered" evidence="6">
    <location>
        <begin position="1"/>
        <end position="49"/>
    </location>
</feature>
<feature type="region of interest" description="Disordered" evidence="6">
    <location>
        <begin position="430"/>
        <end position="453"/>
    </location>
</feature>
<comment type="subcellular location">
    <subcellularLocation>
        <location evidence="1">Membrane</location>
        <topology evidence="1">Multi-pass membrane protein</topology>
    </subcellularLocation>
</comment>
<dbReference type="HOGENOM" id="CLU_008455_13_0_1"/>
<feature type="transmembrane region" description="Helical" evidence="7">
    <location>
        <begin position="738"/>
        <end position="758"/>
    </location>
</feature>
<dbReference type="Proteomes" id="UP000053599">
    <property type="component" value="Unassembled WGS sequence"/>
</dbReference>
<dbReference type="PANTHER" id="PTHR23502:SF4">
    <property type="entry name" value="MAJOR FACILITATOR SUPERFAMILY (MFS) PROFILE DOMAIN-CONTAINING PROTEIN-RELATED"/>
    <property type="match status" value="1"/>
</dbReference>
<evidence type="ECO:0000256" key="5">
    <source>
        <dbReference type="ARBA" id="ARBA00023136"/>
    </source>
</evidence>
<keyword evidence="4 7" id="KW-1133">Transmembrane helix</keyword>
<dbReference type="FunFam" id="1.20.1720.10:FF:000009">
    <property type="entry name" value="MFS multidrug transporter"/>
    <property type="match status" value="1"/>
</dbReference>
<evidence type="ECO:0000256" key="3">
    <source>
        <dbReference type="ARBA" id="ARBA00022692"/>
    </source>
</evidence>
<feature type="transmembrane region" description="Helical" evidence="7">
    <location>
        <begin position="649"/>
        <end position="673"/>
    </location>
</feature>
<proteinExistence type="predicted"/>
<feature type="region of interest" description="Disordered" evidence="6">
    <location>
        <begin position="344"/>
        <end position="367"/>
    </location>
</feature>
<dbReference type="SUPFAM" id="SSF103473">
    <property type="entry name" value="MFS general substrate transporter"/>
    <property type="match status" value="1"/>
</dbReference>
<keyword evidence="2" id="KW-0813">Transport</keyword>
<organism evidence="8 9">
    <name type="scientific">Exophiala sideris</name>
    <dbReference type="NCBI Taxonomy" id="1016849"/>
    <lineage>
        <taxon>Eukaryota</taxon>
        <taxon>Fungi</taxon>
        <taxon>Dikarya</taxon>
        <taxon>Ascomycota</taxon>
        <taxon>Pezizomycotina</taxon>
        <taxon>Eurotiomycetes</taxon>
        <taxon>Chaetothyriomycetidae</taxon>
        <taxon>Chaetothyriales</taxon>
        <taxon>Herpotrichiellaceae</taxon>
        <taxon>Exophiala</taxon>
    </lineage>
</organism>
<evidence type="ECO:0000256" key="7">
    <source>
        <dbReference type="SAM" id="Phobius"/>
    </source>
</evidence>
<dbReference type="InterPro" id="IPR036259">
    <property type="entry name" value="MFS_trans_sf"/>
</dbReference>
<gene>
    <name evidence="8" type="ORF">PV11_00181</name>
</gene>
<feature type="transmembrane region" description="Helical" evidence="7">
    <location>
        <begin position="693"/>
        <end position="717"/>
    </location>
</feature>
<feature type="transmembrane region" description="Helical" evidence="7">
    <location>
        <begin position="184"/>
        <end position="203"/>
    </location>
</feature>
<dbReference type="PANTHER" id="PTHR23502">
    <property type="entry name" value="MAJOR FACILITATOR SUPERFAMILY"/>
    <property type="match status" value="1"/>
</dbReference>
<dbReference type="STRING" id="1016849.A0A0D1ZCA6"/>
<reference evidence="8 9" key="1">
    <citation type="submission" date="2015-01" db="EMBL/GenBank/DDBJ databases">
        <title>The Genome Sequence of Exophiala sideris CBS121828.</title>
        <authorList>
            <consortium name="The Broad Institute Genomics Platform"/>
            <person name="Cuomo C."/>
            <person name="de Hoog S."/>
            <person name="Gorbushina A."/>
            <person name="Stielow B."/>
            <person name="Teixiera M."/>
            <person name="Abouelleil A."/>
            <person name="Chapman S.B."/>
            <person name="Priest M."/>
            <person name="Young S.K."/>
            <person name="Wortman J."/>
            <person name="Nusbaum C."/>
            <person name="Birren B."/>
        </authorList>
    </citation>
    <scope>NUCLEOTIDE SEQUENCE [LARGE SCALE GENOMIC DNA]</scope>
    <source>
        <strain evidence="8 9">CBS 121828</strain>
    </source>
</reference>
<evidence type="ECO:0000256" key="1">
    <source>
        <dbReference type="ARBA" id="ARBA00004141"/>
    </source>
</evidence>
<feature type="compositionally biased region" description="Basic and acidic residues" evidence="6">
    <location>
        <begin position="39"/>
        <end position="49"/>
    </location>
</feature>
<feature type="transmembrane region" description="Helical" evidence="7">
    <location>
        <begin position="834"/>
        <end position="855"/>
    </location>
</feature>
<sequence>MAGNRPSERGRQTSRNQPGRRNGSPRMSSAQPASSDQSINEKSRPKIERWTLGILNDKETEEVPGTVLLLSAKRNEPLGLEHQQARRSSSSMPPQPMTPRSSRRASVSSAKRTKDGQIILNPQPDDSLNDPLNWSAWRRDSSLLSLGFYCMLGGGMTPILAAGFNNVAQSFHVSYQRVALTTGLYMMGLGVGSVIFSPTAILFGKRPVYLASAVMFILTSIWCALAPDYANLATARVFQGISVSPVECLPSATIAEIFFLHERAFRVGIYTLLLLGGKNLVPLVSAAIIGAKGWRWVFWIVAMVVGFGFCVLFFFVPETFWDRPPKPKSRRPTAQRSLSSFFHHPLHHTKSPTKSQLPEPELEDPATEEAALEKVMTPRQHRLHEQNAHARFEDAFDKEEGEMKSEGDVPVINIDDVFSPEKPVAATGVNDTQSAAGETGKPSAGVPDGTDDEITKIEQPDTAVTGLSARRRAKPTGLVMPLSPDMSMYKSQTEPNKYTMPWDGTMNGKPVKFPTIKFPNIAEPGAATIESDTSVPHLHNLNSPYYMQLEKSDDYLDHHPPPSETPAEAQPPKAEITRSDTAVTLPESIHSPANLETSRSFDEVPFSPRPIQYTSNLRRAPPKSYTQTLKPWNGRFSKANWFLVACRPFVLFLYPSVLWSSLVYSLSIGWLIVLSESISNIYRSRDTYNFSALGAGLVYISPFVGGILGTAVAGKVSDIIVRYMARRNGGVYEPEFRLVMAIPVALSTAIGLMGYGWSAQERDKWIVPTIFFGIISFGCSLGSTTAITFCVDSYRQYAGEALVTLNFSKNIFHGLVFSLFFATWLEDDGPKTTFIAIGAIQIACLLTTIPMYIYGKRGRMWTVRKGFMEKF</sequence>
<feature type="transmembrane region" description="Helical" evidence="7">
    <location>
        <begin position="143"/>
        <end position="164"/>
    </location>
</feature>
<accession>A0A0D1ZCA6</accession>
<evidence type="ECO:0000256" key="2">
    <source>
        <dbReference type="ARBA" id="ARBA00022448"/>
    </source>
</evidence>